<dbReference type="RefSeq" id="WP_238894632.1">
    <property type="nucleotide sequence ID" value="NZ_JAKOGG010000001.1"/>
</dbReference>
<dbReference type="Proteomes" id="UP001201549">
    <property type="component" value="Unassembled WGS sequence"/>
</dbReference>
<dbReference type="Pfam" id="PF07254">
    <property type="entry name" value="Cpta_toxin"/>
    <property type="match status" value="1"/>
</dbReference>
<keyword evidence="3" id="KW-1185">Reference proteome</keyword>
<evidence type="ECO:0000256" key="1">
    <source>
        <dbReference type="SAM" id="Phobius"/>
    </source>
</evidence>
<dbReference type="EMBL" id="JAKOGG010000001">
    <property type="protein sequence ID" value="MCS4555235.1"/>
    <property type="molecule type" value="Genomic_DNA"/>
</dbReference>
<protein>
    <recommendedName>
        <fullName evidence="4">YcxB-like protein domain-containing protein</fullName>
    </recommendedName>
</protein>
<feature type="transmembrane region" description="Helical" evidence="1">
    <location>
        <begin position="12"/>
        <end position="32"/>
    </location>
</feature>
<keyword evidence="1" id="KW-0812">Transmembrane</keyword>
<sequence length="140" mass="16407">MQHHSFYLKSSVSQRLSFLTLAVVILATFALWPDVDLRFYPAVKYFLLTVSALALVRQYLHVHRWQFSFTLDEYGRVLAGDEQVWQLGERSWISPWLIVCFLERNGRDTPLFCFADMLADDDYRSLCRLIINQRSLPQSG</sequence>
<name>A0ABT2FG06_9GAMM</name>
<dbReference type="InterPro" id="IPR009883">
    <property type="entry name" value="YgfX"/>
</dbReference>
<evidence type="ECO:0000313" key="3">
    <source>
        <dbReference type="Proteomes" id="UP001201549"/>
    </source>
</evidence>
<accession>A0ABT2FG06</accession>
<reference evidence="3" key="1">
    <citation type="submission" date="2023-07" db="EMBL/GenBank/DDBJ databases">
        <title>Shewanella mangrovi sp. nov., an acetaldehyde- degrading bacterium isolated from mangrove sediment.</title>
        <authorList>
            <person name="Liu Y."/>
        </authorList>
    </citation>
    <scope>NUCLEOTIDE SEQUENCE [LARGE SCALE GENOMIC DNA]</scope>
    <source>
        <strain evidence="3">C32</strain>
    </source>
</reference>
<comment type="caution">
    <text evidence="2">The sequence shown here is derived from an EMBL/GenBank/DDBJ whole genome shotgun (WGS) entry which is preliminary data.</text>
</comment>
<gene>
    <name evidence="2" type="ORF">L9G74_02165</name>
</gene>
<organism evidence="2 3">
    <name type="scientific">Shewanella electrica</name>
    <dbReference type="NCBI Taxonomy" id="515560"/>
    <lineage>
        <taxon>Bacteria</taxon>
        <taxon>Pseudomonadati</taxon>
        <taxon>Pseudomonadota</taxon>
        <taxon>Gammaproteobacteria</taxon>
        <taxon>Alteromonadales</taxon>
        <taxon>Shewanellaceae</taxon>
        <taxon>Shewanella</taxon>
    </lineage>
</organism>
<evidence type="ECO:0000313" key="2">
    <source>
        <dbReference type="EMBL" id="MCS4555235.1"/>
    </source>
</evidence>
<evidence type="ECO:0008006" key="4">
    <source>
        <dbReference type="Google" id="ProtNLM"/>
    </source>
</evidence>
<keyword evidence="1" id="KW-0472">Membrane</keyword>
<proteinExistence type="predicted"/>
<feature type="transmembrane region" description="Helical" evidence="1">
    <location>
        <begin position="38"/>
        <end position="56"/>
    </location>
</feature>
<keyword evidence="1" id="KW-1133">Transmembrane helix</keyword>